<gene>
    <name evidence="4" type="ORF">IAB98_03175</name>
</gene>
<name>A0A9D1JEZ7_9FIRM</name>
<dbReference type="EMBL" id="DVHU01000025">
    <property type="protein sequence ID" value="HIR92409.1"/>
    <property type="molecule type" value="Genomic_DNA"/>
</dbReference>
<feature type="transmembrane region" description="Helical" evidence="2">
    <location>
        <begin position="428"/>
        <end position="448"/>
    </location>
</feature>
<feature type="compositionally biased region" description="Basic and acidic residues" evidence="1">
    <location>
        <begin position="401"/>
        <end position="416"/>
    </location>
</feature>
<sequence>TGYVITNSHTPATTEVSGAKTWDDKDNQDGKRPESITIRLYANGVELKDKVLTVTEDNGWAWSFTNLPKYEKGVQINYTISEDAVADYTTTVNGYDVTNSYTPGKTSVGVTKSWQDNNNQDGIRPESITVKLLANGKDTGKTLTLSKGNSWAGAFSDLDEYKDGELIKYTVEEEDFTNANQYETVIAGNAGTGYVITNSHTPETIDISGSKTWDDKDNQDGKRPESITIRLYANGTELKDKALTVTEEDSWAWSFTGLPKYEKGVQINYTISEDAVADYTTIVNDYDVTNSYQPGKTSVGVTKSWQDNNNQDGIRPESITVKLYADGKDTGKKLVLSQKNTWTGSFTDLDEYADGEKIVYTVEEREVEGYDAVVSGSAETGFVITNSHTPAKPGDAADPDEPQKPEQPGKPEDAKGDTPSTGDPTDQVLWMAILALSGMGLGGILIAMKSKGDRGKEK</sequence>
<organism evidence="4 5">
    <name type="scientific">Candidatus Egerieimonas intestinavium</name>
    <dbReference type="NCBI Taxonomy" id="2840777"/>
    <lineage>
        <taxon>Bacteria</taxon>
        <taxon>Bacillati</taxon>
        <taxon>Bacillota</taxon>
        <taxon>Clostridia</taxon>
        <taxon>Lachnospirales</taxon>
        <taxon>Lachnospiraceae</taxon>
        <taxon>Lachnospiraceae incertae sedis</taxon>
        <taxon>Candidatus Egerieimonas</taxon>
    </lineage>
</organism>
<feature type="domain" description="CNA-B" evidence="3">
    <location>
        <begin position="207"/>
        <end position="291"/>
    </location>
</feature>
<reference evidence="4" key="2">
    <citation type="journal article" date="2021" name="PeerJ">
        <title>Extensive microbial diversity within the chicken gut microbiome revealed by metagenomics and culture.</title>
        <authorList>
            <person name="Gilroy R."/>
            <person name="Ravi A."/>
            <person name="Getino M."/>
            <person name="Pursley I."/>
            <person name="Horton D.L."/>
            <person name="Alikhan N.F."/>
            <person name="Baker D."/>
            <person name="Gharbi K."/>
            <person name="Hall N."/>
            <person name="Watson M."/>
            <person name="Adriaenssens E.M."/>
            <person name="Foster-Nyarko E."/>
            <person name="Jarju S."/>
            <person name="Secka A."/>
            <person name="Antonio M."/>
            <person name="Oren A."/>
            <person name="Chaudhuri R.R."/>
            <person name="La Ragione R."/>
            <person name="Hildebrand F."/>
            <person name="Pallen M.J."/>
        </authorList>
    </citation>
    <scope>NUCLEOTIDE SEQUENCE</scope>
    <source>
        <strain evidence="4">ChiSxjej1B13-7041</strain>
    </source>
</reference>
<keyword evidence="2" id="KW-0472">Membrane</keyword>
<feature type="compositionally biased region" description="Basic and acidic residues" evidence="1">
    <location>
        <begin position="21"/>
        <end position="32"/>
    </location>
</feature>
<evidence type="ECO:0000259" key="3">
    <source>
        <dbReference type="Pfam" id="PF05738"/>
    </source>
</evidence>
<proteinExistence type="predicted"/>
<evidence type="ECO:0000256" key="2">
    <source>
        <dbReference type="SAM" id="Phobius"/>
    </source>
</evidence>
<protein>
    <submittedName>
        <fullName evidence="4">Cna B-type domain-containing protein</fullName>
    </submittedName>
</protein>
<feature type="domain" description="CNA-B" evidence="3">
    <location>
        <begin position="16"/>
        <end position="100"/>
    </location>
</feature>
<dbReference type="SUPFAM" id="SSF49478">
    <property type="entry name" value="Cna protein B-type domain"/>
    <property type="match status" value="4"/>
</dbReference>
<dbReference type="AlphaFoldDB" id="A0A9D1JEZ7"/>
<dbReference type="Gene3D" id="2.60.40.1140">
    <property type="entry name" value="Collagen-binding surface protein Cna, B-type domain"/>
    <property type="match status" value="4"/>
</dbReference>
<dbReference type="CDD" id="cd00222">
    <property type="entry name" value="CollagenBindB"/>
    <property type="match status" value="4"/>
</dbReference>
<comment type="caution">
    <text evidence="4">The sequence shown here is derived from an EMBL/GenBank/DDBJ whole genome shotgun (WGS) entry which is preliminary data.</text>
</comment>
<feature type="non-terminal residue" evidence="4">
    <location>
        <position position="1"/>
    </location>
</feature>
<evidence type="ECO:0000313" key="4">
    <source>
        <dbReference type="EMBL" id="HIR92409.1"/>
    </source>
</evidence>
<evidence type="ECO:0000256" key="1">
    <source>
        <dbReference type="SAM" id="MobiDB-lite"/>
    </source>
</evidence>
<feature type="domain" description="CNA-B" evidence="3">
    <location>
        <begin position="299"/>
        <end position="387"/>
    </location>
</feature>
<feature type="region of interest" description="Disordered" evidence="1">
    <location>
        <begin position="1"/>
        <end position="32"/>
    </location>
</feature>
<dbReference type="InterPro" id="IPR008454">
    <property type="entry name" value="Collagen-bd_Cna-like_B-typ_dom"/>
</dbReference>
<keyword evidence="2" id="KW-0812">Transmembrane</keyword>
<dbReference type="Proteomes" id="UP000886841">
    <property type="component" value="Unassembled WGS sequence"/>
</dbReference>
<accession>A0A9D1JEZ7</accession>
<keyword evidence="2" id="KW-1133">Transmembrane helix</keyword>
<reference evidence="4" key="1">
    <citation type="submission" date="2020-10" db="EMBL/GenBank/DDBJ databases">
        <authorList>
            <person name="Gilroy R."/>
        </authorList>
    </citation>
    <scope>NUCLEOTIDE SEQUENCE</scope>
    <source>
        <strain evidence="4">ChiSxjej1B13-7041</strain>
    </source>
</reference>
<evidence type="ECO:0000313" key="5">
    <source>
        <dbReference type="Proteomes" id="UP000886841"/>
    </source>
</evidence>
<feature type="compositionally biased region" description="Polar residues" evidence="1">
    <location>
        <begin position="1"/>
        <end position="16"/>
    </location>
</feature>
<feature type="region of interest" description="Disordered" evidence="1">
    <location>
        <begin position="384"/>
        <end position="426"/>
    </location>
</feature>
<dbReference type="Pfam" id="PF05738">
    <property type="entry name" value="Cna_B"/>
    <property type="match status" value="4"/>
</dbReference>
<feature type="domain" description="CNA-B" evidence="3">
    <location>
        <begin position="108"/>
        <end position="199"/>
    </location>
</feature>